<sequence>MQAFAIEVNEEFNYVNEHQIPVHVEHTALLRLGRELPPGEQQRLARALPFLGEEAFATSLWSAEFHALVYSPLMDYTQELYREKTTGIAIPFGGYHNIIAADPAVQAGKYAQRRFRGMDEAFLRRFGAEFAFGGQISSADFQENLRWLRSQLPATIPIFFLNGAEIEVPGSAETGAAQRHAQMNQALAEFVATADNCFLIDVRDFVRTPADVTNNLRHYQRAHYRTLAQRLAEALGAWQGRQLPRSAWTDLRAQVASRLPSKLRNAWEKIQK</sequence>
<dbReference type="Gene3D" id="3.40.50.1110">
    <property type="entry name" value="SGNH hydrolase"/>
    <property type="match status" value="1"/>
</dbReference>
<dbReference type="AlphaFoldDB" id="A0A7H0GUZ1"/>
<protein>
    <submittedName>
        <fullName evidence="1">Uncharacterized protein</fullName>
    </submittedName>
</protein>
<accession>A0A7H0GUZ1</accession>
<organism evidence="1 2">
    <name type="scientific">Hymenobacter qilianensis</name>
    <dbReference type="NCBI Taxonomy" id="1385715"/>
    <lineage>
        <taxon>Bacteria</taxon>
        <taxon>Pseudomonadati</taxon>
        <taxon>Bacteroidota</taxon>
        <taxon>Cytophagia</taxon>
        <taxon>Cytophagales</taxon>
        <taxon>Hymenobacteraceae</taxon>
        <taxon>Hymenobacter</taxon>
    </lineage>
</organism>
<dbReference type="InterPro" id="IPR036514">
    <property type="entry name" value="SGNH_hydro_sf"/>
</dbReference>
<dbReference type="SUPFAM" id="SSF52266">
    <property type="entry name" value="SGNH hydrolase"/>
    <property type="match status" value="1"/>
</dbReference>
<proteinExistence type="predicted"/>
<reference evidence="1 2" key="1">
    <citation type="submission" date="2020-08" db="EMBL/GenBank/DDBJ databases">
        <title>Genome sequence of Hymenobacter qilianensis JCM 19763T.</title>
        <authorList>
            <person name="Hyun D.-W."/>
            <person name="Bae J.-W."/>
        </authorList>
    </citation>
    <scope>NUCLEOTIDE SEQUENCE [LARGE SCALE GENOMIC DNA]</scope>
    <source>
        <strain evidence="1 2">JCM 19763</strain>
    </source>
</reference>
<dbReference type="RefSeq" id="WP_187732371.1">
    <property type="nucleotide sequence ID" value="NZ_CP060784.1"/>
</dbReference>
<keyword evidence="2" id="KW-1185">Reference proteome</keyword>
<gene>
    <name evidence="1" type="ORF">H9L05_19830</name>
</gene>
<evidence type="ECO:0000313" key="1">
    <source>
        <dbReference type="EMBL" id="QNP52107.1"/>
    </source>
</evidence>
<dbReference type="Proteomes" id="UP000516093">
    <property type="component" value="Chromosome"/>
</dbReference>
<dbReference type="KEGG" id="hqi:H9L05_19830"/>
<evidence type="ECO:0000313" key="2">
    <source>
        <dbReference type="Proteomes" id="UP000516093"/>
    </source>
</evidence>
<name>A0A7H0GUZ1_9BACT</name>
<dbReference type="EMBL" id="CP060784">
    <property type="protein sequence ID" value="QNP52107.1"/>
    <property type="molecule type" value="Genomic_DNA"/>
</dbReference>
<dbReference type="GO" id="GO:0016788">
    <property type="term" value="F:hydrolase activity, acting on ester bonds"/>
    <property type="evidence" value="ECO:0007669"/>
    <property type="project" value="UniProtKB-ARBA"/>
</dbReference>